<evidence type="ECO:0000313" key="2">
    <source>
        <dbReference type="EMBL" id="KAK4152364.1"/>
    </source>
</evidence>
<dbReference type="Pfam" id="PF18648">
    <property type="entry name" value="ADPRTs_Tse2"/>
    <property type="match status" value="1"/>
</dbReference>
<protein>
    <recommendedName>
        <fullName evidence="1">Tse2 ADP-ribosyltransferase toxin domain-containing protein</fullName>
    </recommendedName>
</protein>
<keyword evidence="3" id="KW-1185">Reference proteome</keyword>
<evidence type="ECO:0000259" key="1">
    <source>
        <dbReference type="Pfam" id="PF18648"/>
    </source>
</evidence>
<reference evidence="2" key="2">
    <citation type="submission" date="2023-05" db="EMBL/GenBank/DDBJ databases">
        <authorList>
            <consortium name="Lawrence Berkeley National Laboratory"/>
            <person name="Steindorff A."/>
            <person name="Hensen N."/>
            <person name="Bonometti L."/>
            <person name="Westerberg I."/>
            <person name="Brannstrom I.O."/>
            <person name="Guillou S."/>
            <person name="Cros-Aarteil S."/>
            <person name="Calhoun S."/>
            <person name="Haridas S."/>
            <person name="Kuo A."/>
            <person name="Mondo S."/>
            <person name="Pangilinan J."/>
            <person name="Riley R."/>
            <person name="Labutti K."/>
            <person name="Andreopoulos B."/>
            <person name="Lipzen A."/>
            <person name="Chen C."/>
            <person name="Yanf M."/>
            <person name="Daum C."/>
            <person name="Ng V."/>
            <person name="Clum A."/>
            <person name="Ohm R."/>
            <person name="Martin F."/>
            <person name="Silar P."/>
            <person name="Natvig D."/>
            <person name="Lalanne C."/>
            <person name="Gautier V."/>
            <person name="Ament-Velasquez S.L."/>
            <person name="Kruys A."/>
            <person name="Hutchinson M.I."/>
            <person name="Powell A.J."/>
            <person name="Barry K."/>
            <person name="Miller A.N."/>
            <person name="Grigoriev I.V."/>
            <person name="Debuchy R."/>
            <person name="Gladieux P."/>
            <person name="Thoren M.H."/>
            <person name="Johannesson H."/>
        </authorList>
    </citation>
    <scope>NUCLEOTIDE SEQUENCE</scope>
    <source>
        <strain evidence="2">CBS 538.74</strain>
    </source>
</reference>
<evidence type="ECO:0000313" key="3">
    <source>
        <dbReference type="Proteomes" id="UP001302745"/>
    </source>
</evidence>
<reference evidence="2" key="1">
    <citation type="journal article" date="2023" name="Mol. Phylogenet. Evol.">
        <title>Genome-scale phylogeny and comparative genomics of the fungal order Sordariales.</title>
        <authorList>
            <person name="Hensen N."/>
            <person name="Bonometti L."/>
            <person name="Westerberg I."/>
            <person name="Brannstrom I.O."/>
            <person name="Guillou S."/>
            <person name="Cros-Aarteil S."/>
            <person name="Calhoun S."/>
            <person name="Haridas S."/>
            <person name="Kuo A."/>
            <person name="Mondo S."/>
            <person name="Pangilinan J."/>
            <person name="Riley R."/>
            <person name="LaButti K."/>
            <person name="Andreopoulos B."/>
            <person name="Lipzen A."/>
            <person name="Chen C."/>
            <person name="Yan M."/>
            <person name="Daum C."/>
            <person name="Ng V."/>
            <person name="Clum A."/>
            <person name="Steindorff A."/>
            <person name="Ohm R.A."/>
            <person name="Martin F."/>
            <person name="Silar P."/>
            <person name="Natvig D.O."/>
            <person name="Lalanne C."/>
            <person name="Gautier V."/>
            <person name="Ament-Velasquez S.L."/>
            <person name="Kruys A."/>
            <person name="Hutchinson M.I."/>
            <person name="Powell A.J."/>
            <person name="Barry K."/>
            <person name="Miller A.N."/>
            <person name="Grigoriev I.V."/>
            <person name="Debuchy R."/>
            <person name="Gladieux P."/>
            <person name="Hiltunen Thoren M."/>
            <person name="Johannesson H."/>
        </authorList>
    </citation>
    <scope>NUCLEOTIDE SEQUENCE</scope>
    <source>
        <strain evidence="2">CBS 538.74</strain>
    </source>
</reference>
<dbReference type="InterPro" id="IPR041018">
    <property type="entry name" value="ADPRTs_Tse2"/>
</dbReference>
<accession>A0AAN6ZW62</accession>
<organism evidence="2 3">
    <name type="scientific">Chaetomidium leptoderma</name>
    <dbReference type="NCBI Taxonomy" id="669021"/>
    <lineage>
        <taxon>Eukaryota</taxon>
        <taxon>Fungi</taxon>
        <taxon>Dikarya</taxon>
        <taxon>Ascomycota</taxon>
        <taxon>Pezizomycotina</taxon>
        <taxon>Sordariomycetes</taxon>
        <taxon>Sordariomycetidae</taxon>
        <taxon>Sordariales</taxon>
        <taxon>Chaetomiaceae</taxon>
        <taxon>Chaetomidium</taxon>
    </lineage>
</organism>
<name>A0AAN6ZW62_9PEZI</name>
<dbReference type="AlphaFoldDB" id="A0AAN6ZW62"/>
<gene>
    <name evidence="2" type="ORF">C8A00DRAFT_44572</name>
</gene>
<dbReference type="EMBL" id="MU856977">
    <property type="protein sequence ID" value="KAK4152364.1"/>
    <property type="molecule type" value="Genomic_DNA"/>
</dbReference>
<feature type="domain" description="Tse2 ADP-ribosyltransferase toxin" evidence="1">
    <location>
        <begin position="2"/>
        <end position="90"/>
    </location>
</feature>
<proteinExistence type="predicted"/>
<comment type="caution">
    <text evidence="2">The sequence shown here is derived from an EMBL/GenBank/DDBJ whole genome shotgun (WGS) entry which is preliminary data.</text>
</comment>
<sequence length="111" mass="12926">MFPNTFMMQELIRRYLDEALDREDEGKEVETPHVYTVPKGTPIPTDLILINEYISRFSLQPSRGILLEDFNQSLHEFYGKHATKSPAEDWLDKHPFQRAIPDDADATWMAS</sequence>
<dbReference type="Proteomes" id="UP001302745">
    <property type="component" value="Unassembled WGS sequence"/>
</dbReference>